<evidence type="ECO:0000256" key="3">
    <source>
        <dbReference type="SAM" id="MobiDB-lite"/>
    </source>
</evidence>
<gene>
    <name evidence="5" type="ORF">H9862_00425</name>
</gene>
<dbReference type="InterPro" id="IPR036388">
    <property type="entry name" value="WH-like_DNA-bd_sf"/>
</dbReference>
<evidence type="ECO:0000256" key="1">
    <source>
        <dbReference type="ARBA" id="ARBA00034617"/>
    </source>
</evidence>
<evidence type="ECO:0000313" key="5">
    <source>
        <dbReference type="EMBL" id="HIX19049.1"/>
    </source>
</evidence>
<proteinExistence type="predicted"/>
<dbReference type="InterPro" id="IPR010997">
    <property type="entry name" value="HRDC-like_sf"/>
</dbReference>
<reference evidence="5" key="2">
    <citation type="submission" date="2021-04" db="EMBL/GenBank/DDBJ databases">
        <authorList>
            <person name="Gilroy R."/>
        </authorList>
    </citation>
    <scope>NUCLEOTIDE SEQUENCE</scope>
    <source>
        <strain evidence="5">14975</strain>
    </source>
</reference>
<evidence type="ECO:0000259" key="4">
    <source>
        <dbReference type="PROSITE" id="PS50967"/>
    </source>
</evidence>
<dbReference type="Gene3D" id="1.10.10.10">
    <property type="entry name" value="Winged helix-like DNA-binding domain superfamily/Winged helix DNA-binding domain"/>
    <property type="match status" value="1"/>
</dbReference>
<dbReference type="AlphaFoldDB" id="A0A9D1VA15"/>
<dbReference type="EC" id="5.6.2.4" evidence="2"/>
<dbReference type="PROSITE" id="PS50967">
    <property type="entry name" value="HRDC"/>
    <property type="match status" value="1"/>
</dbReference>
<feature type="region of interest" description="Disordered" evidence="3">
    <location>
        <begin position="93"/>
        <end position="119"/>
    </location>
</feature>
<feature type="domain" description="HRDC" evidence="4">
    <location>
        <begin position="131"/>
        <end position="208"/>
    </location>
</feature>
<dbReference type="InterPro" id="IPR044876">
    <property type="entry name" value="HRDC_dom_sf"/>
</dbReference>
<reference evidence="5" key="1">
    <citation type="journal article" date="2021" name="PeerJ">
        <title>Extensive microbial diversity within the chicken gut microbiome revealed by metagenomics and culture.</title>
        <authorList>
            <person name="Gilroy R."/>
            <person name="Ravi A."/>
            <person name="Getino M."/>
            <person name="Pursley I."/>
            <person name="Horton D.L."/>
            <person name="Alikhan N.F."/>
            <person name="Baker D."/>
            <person name="Gharbi K."/>
            <person name="Hall N."/>
            <person name="Watson M."/>
            <person name="Adriaenssens E.M."/>
            <person name="Foster-Nyarko E."/>
            <person name="Jarju S."/>
            <person name="Secka A."/>
            <person name="Antonio M."/>
            <person name="Oren A."/>
            <person name="Chaudhuri R.R."/>
            <person name="La Ragione R."/>
            <person name="Hildebrand F."/>
            <person name="Pallen M.J."/>
        </authorList>
    </citation>
    <scope>NUCLEOTIDE SEQUENCE</scope>
    <source>
        <strain evidence="5">14975</strain>
    </source>
</reference>
<accession>A0A9D1VA15</accession>
<dbReference type="Proteomes" id="UP000823964">
    <property type="component" value="Unassembled WGS sequence"/>
</dbReference>
<organism evidence="5 6">
    <name type="scientific">Candidatus Akkermansia intestinigallinarum</name>
    <dbReference type="NCBI Taxonomy" id="2838431"/>
    <lineage>
        <taxon>Bacteria</taxon>
        <taxon>Pseudomonadati</taxon>
        <taxon>Verrucomicrobiota</taxon>
        <taxon>Verrucomicrobiia</taxon>
        <taxon>Verrucomicrobiales</taxon>
        <taxon>Akkermansiaceae</taxon>
        <taxon>Akkermansia</taxon>
    </lineage>
</organism>
<dbReference type="GO" id="GO:0003676">
    <property type="term" value="F:nucleic acid binding"/>
    <property type="evidence" value="ECO:0007669"/>
    <property type="project" value="InterPro"/>
</dbReference>
<comment type="catalytic activity">
    <reaction evidence="1">
        <text>Couples ATP hydrolysis with the unwinding of duplex DNA by translocating in the 3'-5' direction.</text>
        <dbReference type="EC" id="5.6.2.4"/>
    </reaction>
</comment>
<comment type="caution">
    <text evidence="5">The sequence shown here is derived from an EMBL/GenBank/DDBJ whole genome shotgun (WGS) entry which is preliminary data.</text>
</comment>
<dbReference type="Gene3D" id="1.10.150.80">
    <property type="entry name" value="HRDC domain"/>
    <property type="match status" value="1"/>
</dbReference>
<sequence length="208" mass="23219">AGVARASRRDESGNWQAIYGRSKIMDMLRGAQNASMHRYLTSLSTYGLLRHLTDKKLKALFRAMQEAGLLMTTGGEMPLLTLTPKGEDVMQSRCPAKVSPRGWSDKPRPGGEATSGRSRAAQRVLQGLALGRTDKELLSRLRELRRDIAQEHNLPVYRVLHTETLRELATLKPTTLEAASRLKGVGPYTARRYLRAFVELIQAYEGVD</sequence>
<dbReference type="GO" id="GO:0006281">
    <property type="term" value="P:DNA repair"/>
    <property type="evidence" value="ECO:0007669"/>
    <property type="project" value="InterPro"/>
</dbReference>
<name>A0A9D1VA15_9BACT</name>
<evidence type="ECO:0000256" key="2">
    <source>
        <dbReference type="ARBA" id="ARBA00034808"/>
    </source>
</evidence>
<dbReference type="InterPro" id="IPR018982">
    <property type="entry name" value="RQC_domain"/>
</dbReference>
<dbReference type="SUPFAM" id="SSF47819">
    <property type="entry name" value="HRDC-like"/>
    <property type="match status" value="1"/>
</dbReference>
<dbReference type="Pfam" id="PF09382">
    <property type="entry name" value="RQC"/>
    <property type="match status" value="1"/>
</dbReference>
<dbReference type="InterPro" id="IPR002121">
    <property type="entry name" value="HRDC_dom"/>
</dbReference>
<dbReference type="Pfam" id="PF00570">
    <property type="entry name" value="HRDC"/>
    <property type="match status" value="1"/>
</dbReference>
<dbReference type="EMBL" id="DXFQ01000006">
    <property type="protein sequence ID" value="HIX19049.1"/>
    <property type="molecule type" value="Genomic_DNA"/>
</dbReference>
<dbReference type="SMART" id="SM00956">
    <property type="entry name" value="RQC"/>
    <property type="match status" value="1"/>
</dbReference>
<dbReference type="SMART" id="SM00341">
    <property type="entry name" value="HRDC"/>
    <property type="match status" value="1"/>
</dbReference>
<dbReference type="InterPro" id="IPR036390">
    <property type="entry name" value="WH_DNA-bd_sf"/>
</dbReference>
<dbReference type="GO" id="GO:0000166">
    <property type="term" value="F:nucleotide binding"/>
    <property type="evidence" value="ECO:0007669"/>
    <property type="project" value="InterPro"/>
</dbReference>
<dbReference type="GO" id="GO:0043138">
    <property type="term" value="F:3'-5' DNA helicase activity"/>
    <property type="evidence" value="ECO:0007669"/>
    <property type="project" value="UniProtKB-EC"/>
</dbReference>
<dbReference type="GO" id="GO:0006260">
    <property type="term" value="P:DNA replication"/>
    <property type="evidence" value="ECO:0007669"/>
    <property type="project" value="InterPro"/>
</dbReference>
<protein>
    <recommendedName>
        <fullName evidence="2">DNA 3'-5' helicase</fullName>
        <ecNumber evidence="2">5.6.2.4</ecNumber>
    </recommendedName>
</protein>
<evidence type="ECO:0000313" key="6">
    <source>
        <dbReference type="Proteomes" id="UP000823964"/>
    </source>
</evidence>
<dbReference type="SUPFAM" id="SSF46785">
    <property type="entry name" value="Winged helix' DNA-binding domain"/>
    <property type="match status" value="1"/>
</dbReference>
<feature type="non-terminal residue" evidence="5">
    <location>
        <position position="1"/>
    </location>
</feature>